<comment type="caution">
    <text evidence="2">The sequence shown here is derived from an EMBL/GenBank/DDBJ whole genome shotgun (WGS) entry which is preliminary data.</text>
</comment>
<evidence type="ECO:0000313" key="3">
    <source>
        <dbReference type="Proteomes" id="UP000794436"/>
    </source>
</evidence>
<dbReference type="OrthoDB" id="166900at2759"/>
<proteinExistence type="predicted"/>
<evidence type="ECO:0000313" key="2">
    <source>
        <dbReference type="EMBL" id="TMW57863.1"/>
    </source>
</evidence>
<accession>A0A8K1C7W0</accession>
<feature type="transmembrane region" description="Helical" evidence="1">
    <location>
        <begin position="12"/>
        <end position="32"/>
    </location>
</feature>
<evidence type="ECO:0000256" key="1">
    <source>
        <dbReference type="SAM" id="Phobius"/>
    </source>
</evidence>
<keyword evidence="1" id="KW-0812">Transmembrane</keyword>
<keyword evidence="1" id="KW-0472">Membrane</keyword>
<dbReference type="AlphaFoldDB" id="A0A8K1C7W0"/>
<organism evidence="2 3">
    <name type="scientific">Pythium oligandrum</name>
    <name type="common">Mycoparasitic fungus</name>
    <dbReference type="NCBI Taxonomy" id="41045"/>
    <lineage>
        <taxon>Eukaryota</taxon>
        <taxon>Sar</taxon>
        <taxon>Stramenopiles</taxon>
        <taxon>Oomycota</taxon>
        <taxon>Peronosporomycetes</taxon>
        <taxon>Pythiales</taxon>
        <taxon>Pythiaceae</taxon>
        <taxon>Pythium</taxon>
    </lineage>
</organism>
<feature type="transmembrane region" description="Helical" evidence="1">
    <location>
        <begin position="90"/>
        <end position="108"/>
    </location>
</feature>
<protein>
    <submittedName>
        <fullName evidence="2">Uncharacterized protein</fullName>
    </submittedName>
</protein>
<feature type="transmembrane region" description="Helical" evidence="1">
    <location>
        <begin position="52"/>
        <end position="70"/>
    </location>
</feature>
<gene>
    <name evidence="2" type="ORF">Poli38472_013337</name>
</gene>
<reference evidence="2" key="1">
    <citation type="submission" date="2019-03" db="EMBL/GenBank/DDBJ databases">
        <title>Long read genome sequence of the mycoparasitic Pythium oligandrum ATCC 38472 isolated from sugarbeet rhizosphere.</title>
        <authorList>
            <person name="Gaulin E."/>
        </authorList>
    </citation>
    <scope>NUCLEOTIDE SEQUENCE</scope>
    <source>
        <strain evidence="2">ATCC 38472_TT</strain>
    </source>
</reference>
<sequence>MNADEELVERLNFISEFSCAVTFLLQITIIGYDLNMKIRFRTVRVLTRVSQLLTIIDLIEIVRALLSIFFPTLVHEEIAELFPTVCENVTLGAIFVFRLYYVVISSGWPDLWMNRKLEVTLYLLFALHEIPFLILENASGLSWEYAQALWERVTLAGCLYITATNKLRGPGGSRSSDRYKSQEFRRASAQRPSILVVKTASVQRMSASQIVVPAISDRTASCDSIKPSSALAAQVYSKSPGLNSQILE</sequence>
<keyword evidence="3" id="KW-1185">Reference proteome</keyword>
<name>A0A8K1C7W0_PYTOL</name>
<dbReference type="Proteomes" id="UP000794436">
    <property type="component" value="Unassembled WGS sequence"/>
</dbReference>
<keyword evidence="1" id="KW-1133">Transmembrane helix</keyword>
<dbReference type="EMBL" id="SPLM01000113">
    <property type="protein sequence ID" value="TMW57863.1"/>
    <property type="molecule type" value="Genomic_DNA"/>
</dbReference>